<evidence type="ECO:0000256" key="6">
    <source>
        <dbReference type="ARBA" id="ARBA00022833"/>
    </source>
</evidence>
<dbReference type="PANTHER" id="PTHR13578">
    <property type="entry name" value="ADDITIONAL SEX COMBS LIKE PROTEIN ASXL"/>
    <property type="match status" value="1"/>
</dbReference>
<dbReference type="STRING" id="137246.A0A401S6T0"/>
<evidence type="ECO:0000259" key="11">
    <source>
        <dbReference type="PROSITE" id="PS51916"/>
    </source>
</evidence>
<keyword evidence="6" id="KW-0862">Zinc</keyword>
<dbReference type="InterPro" id="IPR007759">
    <property type="entry name" value="Asxl_HARE-HTH"/>
</dbReference>
<dbReference type="GO" id="GO:0035517">
    <property type="term" value="C:PR-DUB complex"/>
    <property type="evidence" value="ECO:0007669"/>
    <property type="project" value="TreeGrafter"/>
</dbReference>
<dbReference type="InterPro" id="IPR028020">
    <property type="entry name" value="ASX_DEUBAD_dom"/>
</dbReference>
<keyword evidence="7" id="KW-0805">Transcription regulation</keyword>
<dbReference type="GO" id="GO:0008270">
    <property type="term" value="F:zinc ion binding"/>
    <property type="evidence" value="ECO:0007669"/>
    <property type="project" value="UniProtKB-KW"/>
</dbReference>
<evidence type="ECO:0000313" key="12">
    <source>
        <dbReference type="EMBL" id="GCC26088.1"/>
    </source>
</evidence>
<dbReference type="GO" id="GO:0003677">
    <property type="term" value="F:DNA binding"/>
    <property type="evidence" value="ECO:0007669"/>
    <property type="project" value="InterPro"/>
</dbReference>
<feature type="domain" description="DEUBAD" evidence="11">
    <location>
        <begin position="239"/>
        <end position="348"/>
    </location>
</feature>
<dbReference type="OMA" id="DHYETKE"/>
<feature type="region of interest" description="Disordered" evidence="10">
    <location>
        <begin position="1284"/>
        <end position="1307"/>
    </location>
</feature>
<keyword evidence="13" id="KW-1185">Reference proteome</keyword>
<comment type="similarity">
    <text evidence="2">Belongs to the Asx family.</text>
</comment>
<comment type="subcellular location">
    <subcellularLocation>
        <location evidence="1">Nucleus</location>
    </subcellularLocation>
</comment>
<feature type="compositionally biased region" description="Polar residues" evidence="10">
    <location>
        <begin position="594"/>
        <end position="606"/>
    </location>
</feature>
<keyword evidence="3" id="KW-0678">Repressor</keyword>
<sequence>HKVQVESEYCVRRAHTFIYAFVSQISGTSPLACLNAMLHTNARVEDGAFCRIPGKMGLYALKKNELVMSAEGVIDLEGESDLDSCEMAETNNSNGEENGVCPDPKLMPDDHSSPTSTSVSTTVAQNKVLSSTQQHTKKALKQALKQQQKRRIGVSMMMNKAIPCVVLTPLKVPDEHSESPAGSELSNMELNGSDKELKEGPRFSPSLIKTTDPHLKRLKRSSSGQLKRTRGEEIDVETPGSILVNTNLRALINKHTFASLPHHFQQQLLILLPEVDRQVGCDGVSRLSASALNNEFFAYAAQGWKERLAEGEFTPEMQLRIRQEIEKEKKIEQWKETFFEQYYGEKMGVTQEEAMKQELVKESFENQVSCLFSAPHILSGPCEITSGIEHESKESVVPYTDLKQTQCNVQQIPAKEPSKTAEEEDILISLCSDITSNESVIQEEIAEEVELNICGSFGENRSPESSACDFEQSCLLSLDKLEQEMPAEDLKPVPITQSINEFESQSEHTGDLQVPSSGISSISLQHITSTSTPSQLSGSFNESNSDLHELALNASNEESTLEQCSAPVCLQSSSYCDELEAVINMTTSPERNIQCTSQQQHTSAYSETPVLTECSETERKEPENEPRTFQSISQSPTRTSTPSDFSTSSSADGRNNNKDVELQKRKPMEQHSLEICQEKRPRIENDQPFQTLPSRAQNEKEIPTKEEPKVPPIKIHLSRIKLPFVIKSQPSYQICPKTSSSVVLGGGRNTGARTLADIKARAQQARAQREAAAAATAGTAGNGGTSNTGSSGVQTRTLADIKAQTKAKLLAKHLSRTQLLHSDEQPSCKQDRIAEGDMPDTNFSKSEEMVKAEHIPSINTFITCCTENTPVLKVNDSVTNNAMSYSPDNAEVANPAVSSTVSSCVSNATVLHCTDSIAVPSTACLALTTFTDNITVPNSRVEEQYPHNIIEQKYANNIGMQGCVDNCATSNCANKNSISSSAANNTLPSCTNEIIVPSTNNVSNNIVSPYSVGIVSKAHTEHTSTQCSPEVIVLSGYCIRASSPNKSSTPSSNDDMTILNSNENEVHNCHDSFGCQSVANTTLCSSVTRTGISSFNNSLNFMSNINMPNNFSAETIPNSTNLSLDLKSTSVLKENNNSITNAELLNSLKPLIITEEPTNPDIGCSETNSQTMVRNYFSNFSIDSQVEIIKTENALNNKIHSQEFVSNWPESNCDNQLQNNSRSNYCQILTDQEKGRLLLPSEDSHGTTFQPEKTDTNGLQFELSDLHHQTFTVKNSTDLEGMVSDNQQQNTSSQSKSSHLVREEKQSVNELMSNVNERHSLNTRKEYDDGTVKNDKLYTYTNPEETTCTKKRTLESLSIRAEAKADQSRLAEQYLASETKLGEYPEKCNGVENHHQINPMIDNLQGKGSKAPLGTNQSQTFTLAAIENQERTSAPGSNNRHLSSVEANNPLVTQLLQGNLPLEKVLPQLRSGARLEINRLPLPSQGCAESKVTTADRDVTINIPNSPQASTGHTWGTVWQIQCKTRDMHISKRHAKSVGEQSQSRFNQAKQFTAVGVKMWAEDQSGEQQTLFKQEWINKTFIQHKVTQSSVFKECKRTLPSCSFEQSLLTSNNNSSNLNVADPVSQRQHTHQKSVILQGLTDSETSLQAYLPTTLTYATPNALTFNQALERSSPAFNSTTQVNTSTDTDEENTDAIFSNSVKNKQTDNSCRAKQSVQNKSVKHLVTLSERNAPPNQNLGSITMETNKRPSLLSTTDTCRAIKMEQFCIEGLNNGCTVDVKDISSQYHETKEHLKDFRPTMDVFLGKIVNESDFSSPLPSGSGKSASQVATSKLLHQQQLYGNYSTLHFSGTNLKQAASVIEQSIGSFLGSSGNSTITLSNQNTPIPTHRFSDNGGEELELKCSCRLKAMIMCKGCGAFCHDDCIGPSKLCVACLVVR</sequence>
<keyword evidence="9" id="KW-0539">Nucleus</keyword>
<keyword evidence="4" id="KW-0479">Metal-binding</keyword>
<feature type="non-terminal residue" evidence="12">
    <location>
        <position position="1"/>
    </location>
</feature>
<dbReference type="Pfam" id="PF13919">
    <property type="entry name" value="ASXH"/>
    <property type="match status" value="1"/>
</dbReference>
<feature type="compositionally biased region" description="Low complexity" evidence="10">
    <location>
        <begin position="1284"/>
        <end position="1298"/>
    </location>
</feature>
<protein>
    <recommendedName>
        <fullName evidence="11">DEUBAD domain-containing protein</fullName>
    </recommendedName>
</protein>
<dbReference type="InterPro" id="IPR026905">
    <property type="entry name" value="ASX-like_PHD"/>
</dbReference>
<organism evidence="12 13">
    <name type="scientific">Chiloscyllium punctatum</name>
    <name type="common">Brownbanded bambooshark</name>
    <name type="synonym">Hemiscyllium punctatum</name>
    <dbReference type="NCBI Taxonomy" id="137246"/>
    <lineage>
        <taxon>Eukaryota</taxon>
        <taxon>Metazoa</taxon>
        <taxon>Chordata</taxon>
        <taxon>Craniata</taxon>
        <taxon>Vertebrata</taxon>
        <taxon>Chondrichthyes</taxon>
        <taxon>Elasmobranchii</taxon>
        <taxon>Galeomorphii</taxon>
        <taxon>Galeoidea</taxon>
        <taxon>Orectolobiformes</taxon>
        <taxon>Hemiscylliidae</taxon>
        <taxon>Chiloscyllium</taxon>
    </lineage>
</organism>
<feature type="compositionally biased region" description="Low complexity" evidence="10">
    <location>
        <begin position="113"/>
        <end position="122"/>
    </location>
</feature>
<feature type="compositionally biased region" description="Basic and acidic residues" evidence="10">
    <location>
        <begin position="192"/>
        <end position="201"/>
    </location>
</feature>
<dbReference type="Pfam" id="PF05066">
    <property type="entry name" value="HARE-HTH"/>
    <property type="match status" value="1"/>
</dbReference>
<evidence type="ECO:0000256" key="8">
    <source>
        <dbReference type="ARBA" id="ARBA00023163"/>
    </source>
</evidence>
<feature type="compositionally biased region" description="Low complexity" evidence="10">
    <location>
        <begin position="635"/>
        <end position="650"/>
    </location>
</feature>
<feature type="region of interest" description="Disordered" evidence="10">
    <location>
        <begin position="174"/>
        <end position="209"/>
    </location>
</feature>
<evidence type="ECO:0000256" key="9">
    <source>
        <dbReference type="ARBA" id="ARBA00023242"/>
    </source>
</evidence>
<dbReference type="GO" id="GO:0009887">
    <property type="term" value="P:animal organ morphogenesis"/>
    <property type="evidence" value="ECO:0007669"/>
    <property type="project" value="TreeGrafter"/>
</dbReference>
<dbReference type="OrthoDB" id="9348951at2759"/>
<proteinExistence type="inferred from homology"/>
<dbReference type="Proteomes" id="UP000287033">
    <property type="component" value="Unassembled WGS sequence"/>
</dbReference>
<name>A0A401S6T0_CHIPU</name>
<evidence type="ECO:0000313" key="13">
    <source>
        <dbReference type="Proteomes" id="UP000287033"/>
    </source>
</evidence>
<evidence type="ECO:0000256" key="3">
    <source>
        <dbReference type="ARBA" id="ARBA00022491"/>
    </source>
</evidence>
<feature type="compositionally biased region" description="Low complexity" evidence="10">
    <location>
        <begin position="767"/>
        <end position="779"/>
    </location>
</feature>
<evidence type="ECO:0000256" key="10">
    <source>
        <dbReference type="SAM" id="MobiDB-lite"/>
    </source>
</evidence>
<feature type="compositionally biased region" description="Basic and acidic residues" evidence="10">
    <location>
        <begin position="616"/>
        <end position="626"/>
    </location>
</feature>
<evidence type="ECO:0000256" key="7">
    <source>
        <dbReference type="ARBA" id="ARBA00023015"/>
    </source>
</evidence>
<accession>A0A401S6T0</accession>
<feature type="region of interest" description="Disordered" evidence="10">
    <location>
        <begin position="88"/>
        <end position="122"/>
    </location>
</feature>
<evidence type="ECO:0000256" key="1">
    <source>
        <dbReference type="ARBA" id="ARBA00004123"/>
    </source>
</evidence>
<dbReference type="GO" id="GO:0042975">
    <property type="term" value="F:peroxisome proliferator activated receptor binding"/>
    <property type="evidence" value="ECO:0007669"/>
    <property type="project" value="TreeGrafter"/>
</dbReference>
<feature type="compositionally biased region" description="Basic and acidic residues" evidence="10">
    <location>
        <begin position="655"/>
        <end position="670"/>
    </location>
</feature>
<feature type="region of interest" description="Disordered" evidence="10">
    <location>
        <begin position="767"/>
        <end position="793"/>
    </location>
</feature>
<evidence type="ECO:0000256" key="4">
    <source>
        <dbReference type="ARBA" id="ARBA00022723"/>
    </source>
</evidence>
<dbReference type="InterPro" id="IPR024811">
    <property type="entry name" value="ASX/ASX-like"/>
</dbReference>
<evidence type="ECO:0000256" key="2">
    <source>
        <dbReference type="ARBA" id="ARBA00006391"/>
    </source>
</evidence>
<dbReference type="PROSITE" id="PS51916">
    <property type="entry name" value="DEUBAD"/>
    <property type="match status" value="1"/>
</dbReference>
<comment type="caution">
    <text evidence="12">The sequence shown here is derived from an EMBL/GenBank/DDBJ whole genome shotgun (WGS) entry which is preliminary data.</text>
</comment>
<dbReference type="InterPro" id="IPR044867">
    <property type="entry name" value="DEUBAD_dom"/>
</dbReference>
<evidence type="ECO:0000256" key="5">
    <source>
        <dbReference type="ARBA" id="ARBA00022771"/>
    </source>
</evidence>
<gene>
    <name evidence="12" type="ORF">chiPu_0004502</name>
</gene>
<dbReference type="EMBL" id="BEZZ01000110">
    <property type="protein sequence ID" value="GCC26088.1"/>
    <property type="molecule type" value="Genomic_DNA"/>
</dbReference>
<reference evidence="12 13" key="1">
    <citation type="journal article" date="2018" name="Nat. Ecol. Evol.">
        <title>Shark genomes provide insights into elasmobranch evolution and the origin of vertebrates.</title>
        <authorList>
            <person name="Hara Y"/>
            <person name="Yamaguchi K"/>
            <person name="Onimaru K"/>
            <person name="Kadota M"/>
            <person name="Koyanagi M"/>
            <person name="Keeley SD"/>
            <person name="Tatsumi K"/>
            <person name="Tanaka K"/>
            <person name="Motone F"/>
            <person name="Kageyama Y"/>
            <person name="Nozu R"/>
            <person name="Adachi N"/>
            <person name="Nishimura O"/>
            <person name="Nakagawa R"/>
            <person name="Tanegashima C"/>
            <person name="Kiyatake I"/>
            <person name="Matsumoto R"/>
            <person name="Murakumo K"/>
            <person name="Nishida K"/>
            <person name="Terakita A"/>
            <person name="Kuratani S"/>
            <person name="Sato K"/>
            <person name="Hyodo S Kuraku.S."/>
        </authorList>
    </citation>
    <scope>NUCLEOTIDE SEQUENCE [LARGE SCALE GENOMIC DNA]</scope>
</reference>
<feature type="region of interest" description="Disordered" evidence="10">
    <location>
        <begin position="594"/>
        <end position="670"/>
    </location>
</feature>
<dbReference type="GO" id="GO:0003682">
    <property type="term" value="F:chromatin binding"/>
    <property type="evidence" value="ECO:0007669"/>
    <property type="project" value="TreeGrafter"/>
</dbReference>
<keyword evidence="5" id="KW-0863">Zinc-finger</keyword>
<dbReference type="Pfam" id="PF13922">
    <property type="entry name" value="PHD_3"/>
    <property type="match status" value="1"/>
</dbReference>
<dbReference type="GO" id="GO:0045944">
    <property type="term" value="P:positive regulation of transcription by RNA polymerase II"/>
    <property type="evidence" value="ECO:0007669"/>
    <property type="project" value="TreeGrafter"/>
</dbReference>
<keyword evidence="8" id="KW-0804">Transcription</keyword>
<dbReference type="PANTHER" id="PTHR13578:SF18">
    <property type="entry name" value="POLYCOMB GROUP PROTEIN ASXL3-RELATED"/>
    <property type="match status" value="1"/>
</dbReference>